<dbReference type="AlphaFoldDB" id="A0A975GF28"/>
<proteinExistence type="predicted"/>
<accession>A0A975GF28</accession>
<dbReference type="InterPro" id="IPR009875">
    <property type="entry name" value="PilZ_domain"/>
</dbReference>
<dbReference type="GO" id="GO:0035438">
    <property type="term" value="F:cyclic-di-GMP binding"/>
    <property type="evidence" value="ECO:0007669"/>
    <property type="project" value="InterPro"/>
</dbReference>
<protein>
    <submittedName>
        <fullName evidence="2">PilZ domain-containing protein</fullName>
    </submittedName>
</protein>
<keyword evidence="3" id="KW-1185">Reference proteome</keyword>
<dbReference type="KEGG" id="dli:dnl_09830"/>
<dbReference type="Proteomes" id="UP000663720">
    <property type="component" value="Chromosome"/>
</dbReference>
<evidence type="ECO:0000259" key="1">
    <source>
        <dbReference type="Pfam" id="PF07238"/>
    </source>
</evidence>
<sequence length="130" mass="14483">MMKPGRNICVEKRKRLRTAFNTDVVVSSSNGRFFKGYLNNISINGMFVDCETLLSPGSACKAEIRLLGKRSVLILSVSGTVVRKAYSGFGIQFDHDLEWWSLFTVFSSYGKAADNFIPSSFFEAFVCEGV</sequence>
<reference evidence="2" key="1">
    <citation type="journal article" date="2021" name="Microb. Physiol.">
        <title>Proteogenomic Insights into the Physiology of Marine, Sulfate-Reducing, Filamentous Desulfonema limicola and Desulfonema magnum.</title>
        <authorList>
            <person name="Schnaars V."/>
            <person name="Wohlbrand L."/>
            <person name="Scheve S."/>
            <person name="Hinrichs C."/>
            <person name="Reinhardt R."/>
            <person name="Rabus R."/>
        </authorList>
    </citation>
    <scope>NUCLEOTIDE SEQUENCE</scope>
    <source>
        <strain evidence="2">5ac10</strain>
    </source>
</reference>
<dbReference type="SUPFAM" id="SSF141371">
    <property type="entry name" value="PilZ domain-like"/>
    <property type="match status" value="1"/>
</dbReference>
<dbReference type="Gene3D" id="2.40.10.220">
    <property type="entry name" value="predicted glycosyltransferase like domains"/>
    <property type="match status" value="1"/>
</dbReference>
<organism evidence="2 3">
    <name type="scientific">Desulfonema limicola</name>
    <dbReference type="NCBI Taxonomy" id="45656"/>
    <lineage>
        <taxon>Bacteria</taxon>
        <taxon>Pseudomonadati</taxon>
        <taxon>Thermodesulfobacteriota</taxon>
        <taxon>Desulfobacteria</taxon>
        <taxon>Desulfobacterales</taxon>
        <taxon>Desulfococcaceae</taxon>
        <taxon>Desulfonema</taxon>
    </lineage>
</organism>
<feature type="domain" description="PilZ" evidence="1">
    <location>
        <begin position="11"/>
        <end position="96"/>
    </location>
</feature>
<name>A0A975GF28_9BACT</name>
<gene>
    <name evidence="2" type="ORF">dnl_09830</name>
</gene>
<evidence type="ECO:0000313" key="3">
    <source>
        <dbReference type="Proteomes" id="UP000663720"/>
    </source>
</evidence>
<evidence type="ECO:0000313" key="2">
    <source>
        <dbReference type="EMBL" id="QTA78750.1"/>
    </source>
</evidence>
<dbReference type="EMBL" id="CP061799">
    <property type="protein sequence ID" value="QTA78750.1"/>
    <property type="molecule type" value="Genomic_DNA"/>
</dbReference>
<dbReference type="Pfam" id="PF07238">
    <property type="entry name" value="PilZ"/>
    <property type="match status" value="1"/>
</dbReference>